<dbReference type="PROSITE" id="PS50109">
    <property type="entry name" value="HIS_KIN"/>
    <property type="match status" value="1"/>
</dbReference>
<dbReference type="CDD" id="cd16917">
    <property type="entry name" value="HATPase_UhpB-NarQ-NarX-like"/>
    <property type="match status" value="1"/>
</dbReference>
<keyword evidence="1" id="KW-0808">Transferase</keyword>
<dbReference type="GO" id="GO:0000160">
    <property type="term" value="P:phosphorelay signal transduction system"/>
    <property type="evidence" value="ECO:0007669"/>
    <property type="project" value="UniProtKB-KW"/>
</dbReference>
<evidence type="ECO:0000259" key="3">
    <source>
        <dbReference type="PROSITE" id="PS50109"/>
    </source>
</evidence>
<dbReference type="SUPFAM" id="SSF55874">
    <property type="entry name" value="ATPase domain of HSP90 chaperone/DNA topoisomerase II/histidine kinase"/>
    <property type="match status" value="1"/>
</dbReference>
<dbReference type="EMBL" id="BARW01032957">
    <property type="protein sequence ID" value="GAJ04583.1"/>
    <property type="molecule type" value="Genomic_DNA"/>
</dbReference>
<gene>
    <name evidence="4" type="ORF">S12H4_52023</name>
</gene>
<dbReference type="AlphaFoldDB" id="X1TH00"/>
<proteinExistence type="predicted"/>
<sequence length="187" mass="20581">MKLDELESSTTSTDSGKHLENISNMLDQIIEETQTLTYDLGSPTLYELGLKSAIEEWLSEEIEQKHNISTFFESEGAPKSLSEDISGFLFRSARELTVNAVKHGKAQNIKVSLQWKEDIIRICVDDDGVGFELSEAGASKDKKSGYGLFSIKEHLSHIGGYIEIKSQPHHGTQVVLVAPSKGNVVGT</sequence>
<dbReference type="InterPro" id="IPR036890">
    <property type="entry name" value="HATPase_C_sf"/>
</dbReference>
<keyword evidence="2" id="KW-0418">Kinase</keyword>
<dbReference type="InterPro" id="IPR003594">
    <property type="entry name" value="HATPase_dom"/>
</dbReference>
<protein>
    <recommendedName>
        <fullName evidence="3">Histidine kinase domain-containing protein</fullName>
    </recommendedName>
</protein>
<reference evidence="4" key="1">
    <citation type="journal article" date="2014" name="Front. Microbiol.">
        <title>High frequency of phylogenetically diverse reductive dehalogenase-homologous genes in deep subseafloor sedimentary metagenomes.</title>
        <authorList>
            <person name="Kawai M."/>
            <person name="Futagami T."/>
            <person name="Toyoda A."/>
            <person name="Takaki Y."/>
            <person name="Nishi S."/>
            <person name="Hori S."/>
            <person name="Arai W."/>
            <person name="Tsubouchi T."/>
            <person name="Morono Y."/>
            <person name="Uchiyama I."/>
            <person name="Ito T."/>
            <person name="Fujiyama A."/>
            <person name="Inagaki F."/>
            <person name="Takami H."/>
        </authorList>
    </citation>
    <scope>NUCLEOTIDE SEQUENCE</scope>
    <source>
        <strain evidence="4">Expedition CK06-06</strain>
    </source>
</reference>
<dbReference type="Pfam" id="PF02518">
    <property type="entry name" value="HATPase_c"/>
    <property type="match status" value="1"/>
</dbReference>
<evidence type="ECO:0000256" key="1">
    <source>
        <dbReference type="ARBA" id="ARBA00022679"/>
    </source>
</evidence>
<dbReference type="InterPro" id="IPR050482">
    <property type="entry name" value="Sensor_HK_TwoCompSys"/>
</dbReference>
<dbReference type="GO" id="GO:0016301">
    <property type="term" value="F:kinase activity"/>
    <property type="evidence" value="ECO:0007669"/>
    <property type="project" value="UniProtKB-KW"/>
</dbReference>
<evidence type="ECO:0000313" key="4">
    <source>
        <dbReference type="EMBL" id="GAJ04583.1"/>
    </source>
</evidence>
<organism evidence="4">
    <name type="scientific">marine sediment metagenome</name>
    <dbReference type="NCBI Taxonomy" id="412755"/>
    <lineage>
        <taxon>unclassified sequences</taxon>
        <taxon>metagenomes</taxon>
        <taxon>ecological metagenomes</taxon>
    </lineage>
</organism>
<name>X1TH00_9ZZZZ</name>
<accession>X1TH00</accession>
<dbReference type="Gene3D" id="3.30.565.10">
    <property type="entry name" value="Histidine kinase-like ATPase, C-terminal domain"/>
    <property type="match status" value="1"/>
</dbReference>
<dbReference type="PANTHER" id="PTHR24421:SF58">
    <property type="entry name" value="SIGNAL TRANSDUCTION HISTIDINE-PROTEIN KINASE_PHOSPHATASE UHPB"/>
    <property type="match status" value="1"/>
</dbReference>
<feature type="domain" description="Histidine kinase" evidence="3">
    <location>
        <begin position="89"/>
        <end position="182"/>
    </location>
</feature>
<dbReference type="InterPro" id="IPR005467">
    <property type="entry name" value="His_kinase_dom"/>
</dbReference>
<dbReference type="SMART" id="SM00387">
    <property type="entry name" value="HATPase_c"/>
    <property type="match status" value="1"/>
</dbReference>
<dbReference type="PANTHER" id="PTHR24421">
    <property type="entry name" value="NITRATE/NITRITE SENSOR PROTEIN NARX-RELATED"/>
    <property type="match status" value="1"/>
</dbReference>
<comment type="caution">
    <text evidence="4">The sequence shown here is derived from an EMBL/GenBank/DDBJ whole genome shotgun (WGS) entry which is preliminary data.</text>
</comment>
<evidence type="ECO:0000256" key="2">
    <source>
        <dbReference type="ARBA" id="ARBA00022777"/>
    </source>
</evidence>